<evidence type="ECO:0000313" key="2">
    <source>
        <dbReference type="Proteomes" id="UP000003448"/>
    </source>
</evidence>
<dbReference type="EMBL" id="CAIE01000017">
    <property type="protein sequence ID" value="CCH17274.1"/>
    <property type="molecule type" value="Genomic_DNA"/>
</dbReference>
<proteinExistence type="predicted"/>
<keyword evidence="2" id="KW-1185">Reference proteome</keyword>
<organism evidence="1 2">
    <name type="scientific">Micromonospora lupini str. Lupac 08</name>
    <dbReference type="NCBI Taxonomy" id="1150864"/>
    <lineage>
        <taxon>Bacteria</taxon>
        <taxon>Bacillati</taxon>
        <taxon>Actinomycetota</taxon>
        <taxon>Actinomycetes</taxon>
        <taxon>Micromonosporales</taxon>
        <taxon>Micromonosporaceae</taxon>
        <taxon>Micromonospora</taxon>
    </lineage>
</organism>
<comment type="caution">
    <text evidence="1">The sequence shown here is derived from an EMBL/GenBank/DDBJ whole genome shotgun (WGS) entry which is preliminary data.</text>
</comment>
<accession>I0L0C7</accession>
<sequence length="22" mass="2442">MREQCPPIEPVARFSLPVTGLT</sequence>
<reference evidence="2" key="1">
    <citation type="journal article" date="2012" name="J. Bacteriol.">
        <title>Genome Sequence of Micromonospora lupini Lupac 08, Isolated from Root Nodules of Lupinus angustifolius.</title>
        <authorList>
            <person name="Alonso-Vega P."/>
            <person name="Normand P."/>
            <person name="Bacigalupe R."/>
            <person name="Pujic P."/>
            <person name="Lajus A."/>
            <person name="Vallenet D."/>
            <person name="Carro L."/>
            <person name="Coll P."/>
            <person name="Trujillo M.E."/>
        </authorList>
    </citation>
    <scope>NUCLEOTIDE SEQUENCE [LARGE SCALE GENOMIC DNA]</scope>
    <source>
        <strain evidence="2">Lupac 08</strain>
    </source>
</reference>
<protein>
    <submittedName>
        <fullName evidence="1">Uncharacterized protein</fullName>
    </submittedName>
</protein>
<gene>
    <name evidence="1" type="ORF">MILUP08_42194</name>
</gene>
<evidence type="ECO:0000313" key="1">
    <source>
        <dbReference type="EMBL" id="CCH17274.1"/>
    </source>
</evidence>
<dbReference type="AlphaFoldDB" id="I0L0C7"/>
<dbReference type="Proteomes" id="UP000003448">
    <property type="component" value="Unassembled WGS sequence"/>
</dbReference>
<name>I0L0C7_9ACTN</name>